<gene>
    <name evidence="3" type="ORF">GCM10008015_04080</name>
</gene>
<dbReference type="RefSeq" id="WP_188491943.1">
    <property type="nucleotide sequence ID" value="NZ_BMGA01000001.1"/>
</dbReference>
<feature type="domain" description="Response regulatory" evidence="2">
    <location>
        <begin position="5"/>
        <end position="132"/>
    </location>
</feature>
<reference evidence="4" key="1">
    <citation type="journal article" date="2019" name="Int. J. Syst. Evol. Microbiol.">
        <title>The Global Catalogue of Microorganisms (GCM) 10K type strain sequencing project: providing services to taxonomists for standard genome sequencing and annotation.</title>
        <authorList>
            <consortium name="The Broad Institute Genomics Platform"/>
            <consortium name="The Broad Institute Genome Sequencing Center for Infectious Disease"/>
            <person name="Wu L."/>
            <person name="Ma J."/>
        </authorList>
    </citation>
    <scope>NUCLEOTIDE SEQUENCE [LARGE SCALE GENOMIC DNA]</scope>
    <source>
        <strain evidence="4">CGMCC 1.12811</strain>
    </source>
</reference>
<dbReference type="EMBL" id="BMGA01000001">
    <property type="protein sequence ID" value="GGA66592.1"/>
    <property type="molecule type" value="Genomic_DNA"/>
</dbReference>
<protein>
    <submittedName>
        <fullName evidence="3">Response regulator</fullName>
    </submittedName>
</protein>
<evidence type="ECO:0000313" key="4">
    <source>
        <dbReference type="Proteomes" id="UP000658793"/>
    </source>
</evidence>
<comment type="caution">
    <text evidence="3">The sequence shown here is derived from an EMBL/GenBank/DDBJ whole genome shotgun (WGS) entry which is preliminary data.</text>
</comment>
<dbReference type="PANTHER" id="PTHR44520:SF2">
    <property type="entry name" value="RESPONSE REGULATOR RCP1"/>
    <property type="match status" value="1"/>
</dbReference>
<dbReference type="PANTHER" id="PTHR44520">
    <property type="entry name" value="RESPONSE REGULATOR RCP1-RELATED"/>
    <property type="match status" value="1"/>
</dbReference>
<dbReference type="SUPFAM" id="SSF52172">
    <property type="entry name" value="CheY-like"/>
    <property type="match status" value="1"/>
</dbReference>
<feature type="modified residue" description="4-aspartylphosphate" evidence="1">
    <location>
        <position position="62"/>
    </location>
</feature>
<organism evidence="3 4">
    <name type="scientific">Flavobacterium palustre</name>
    <dbReference type="NCBI Taxonomy" id="1476463"/>
    <lineage>
        <taxon>Bacteria</taxon>
        <taxon>Pseudomonadati</taxon>
        <taxon>Bacteroidota</taxon>
        <taxon>Flavobacteriia</taxon>
        <taxon>Flavobacteriales</taxon>
        <taxon>Flavobacteriaceae</taxon>
        <taxon>Flavobacterium</taxon>
    </lineage>
</organism>
<accession>A0ABQ1H9Q5</accession>
<keyword evidence="4" id="KW-1185">Reference proteome</keyword>
<dbReference type="Pfam" id="PF00072">
    <property type="entry name" value="Response_reg"/>
    <property type="match status" value="1"/>
</dbReference>
<keyword evidence="1" id="KW-0597">Phosphoprotein</keyword>
<proteinExistence type="predicted"/>
<dbReference type="PROSITE" id="PS50110">
    <property type="entry name" value="RESPONSE_REGULATORY"/>
    <property type="match status" value="1"/>
</dbReference>
<dbReference type="Gene3D" id="3.40.50.2300">
    <property type="match status" value="1"/>
</dbReference>
<dbReference type="InterPro" id="IPR011006">
    <property type="entry name" value="CheY-like_superfamily"/>
</dbReference>
<name>A0ABQ1H9Q5_9FLAO</name>
<sequence>MKTVKIALVDDDTTYLFITKKILEQQQNVEQINTFMNGLEALTYLKQHSKEEGILPNILFLDLFMPIMDGWQFLSEFTEVKSNHLNKITIYICTSSISPHDVERAKTLSTVSGYIIKPISRIKLIDILNQHISN</sequence>
<dbReference type="InterPro" id="IPR052893">
    <property type="entry name" value="TCS_response_regulator"/>
</dbReference>
<dbReference type="SMART" id="SM00448">
    <property type="entry name" value="REC"/>
    <property type="match status" value="1"/>
</dbReference>
<evidence type="ECO:0000313" key="3">
    <source>
        <dbReference type="EMBL" id="GGA66592.1"/>
    </source>
</evidence>
<evidence type="ECO:0000256" key="1">
    <source>
        <dbReference type="PROSITE-ProRule" id="PRU00169"/>
    </source>
</evidence>
<dbReference type="InterPro" id="IPR001789">
    <property type="entry name" value="Sig_transdc_resp-reg_receiver"/>
</dbReference>
<dbReference type="Proteomes" id="UP000658793">
    <property type="component" value="Unassembled WGS sequence"/>
</dbReference>
<evidence type="ECO:0000259" key="2">
    <source>
        <dbReference type="PROSITE" id="PS50110"/>
    </source>
</evidence>